<feature type="non-terminal residue" evidence="2">
    <location>
        <position position="98"/>
    </location>
</feature>
<dbReference type="PROSITE" id="PS50053">
    <property type="entry name" value="UBIQUITIN_2"/>
    <property type="match status" value="1"/>
</dbReference>
<gene>
    <name evidence="2" type="ORF">CUNI_LOCUS2421</name>
</gene>
<name>A0A8S3YI13_9EUPU</name>
<dbReference type="InterPro" id="IPR000626">
    <property type="entry name" value="Ubiquitin-like_dom"/>
</dbReference>
<dbReference type="EMBL" id="CAJHNH020000313">
    <property type="protein sequence ID" value="CAG5116863.1"/>
    <property type="molecule type" value="Genomic_DNA"/>
</dbReference>
<protein>
    <recommendedName>
        <fullName evidence="1">Ubiquitin-like domain-containing protein</fullName>
    </recommendedName>
</protein>
<keyword evidence="3" id="KW-1185">Reference proteome</keyword>
<feature type="domain" description="Ubiquitin-like" evidence="1">
    <location>
        <begin position="24"/>
        <end position="96"/>
    </location>
</feature>
<dbReference type="Pfam" id="PF00240">
    <property type="entry name" value="ubiquitin"/>
    <property type="match status" value="1"/>
</dbReference>
<comment type="caution">
    <text evidence="2">The sequence shown here is derived from an EMBL/GenBank/DDBJ whole genome shotgun (WGS) entry which is preliminary data.</text>
</comment>
<evidence type="ECO:0000313" key="3">
    <source>
        <dbReference type="Proteomes" id="UP000678393"/>
    </source>
</evidence>
<accession>A0A8S3YI13</accession>
<evidence type="ECO:0000259" key="1">
    <source>
        <dbReference type="PROSITE" id="PS50053"/>
    </source>
</evidence>
<proteinExistence type="predicted"/>
<evidence type="ECO:0000313" key="2">
    <source>
        <dbReference type="EMBL" id="CAG5116863.1"/>
    </source>
</evidence>
<dbReference type="AlphaFoldDB" id="A0A8S3YI13"/>
<dbReference type="Proteomes" id="UP000678393">
    <property type="component" value="Unassembled WGS sequence"/>
</dbReference>
<sequence>LTMSQSVNKPPPSGRPEAQAFTAIKFHVQQSNGNFLIQEADCLVTSLIRGLKEDLSRQLGPPDSQNWFYQGRLMSDNEKLRDYGINGEDEADIEVKPF</sequence>
<dbReference type="CDD" id="cd17039">
    <property type="entry name" value="Ubl_ubiquitin_like"/>
    <property type="match status" value="1"/>
</dbReference>
<dbReference type="InterPro" id="IPR029071">
    <property type="entry name" value="Ubiquitin-like_domsf"/>
</dbReference>
<reference evidence="2" key="1">
    <citation type="submission" date="2021-04" db="EMBL/GenBank/DDBJ databases">
        <authorList>
            <consortium name="Molecular Ecology Group"/>
        </authorList>
    </citation>
    <scope>NUCLEOTIDE SEQUENCE</scope>
</reference>
<organism evidence="2 3">
    <name type="scientific">Candidula unifasciata</name>
    <dbReference type="NCBI Taxonomy" id="100452"/>
    <lineage>
        <taxon>Eukaryota</taxon>
        <taxon>Metazoa</taxon>
        <taxon>Spiralia</taxon>
        <taxon>Lophotrochozoa</taxon>
        <taxon>Mollusca</taxon>
        <taxon>Gastropoda</taxon>
        <taxon>Heterobranchia</taxon>
        <taxon>Euthyneura</taxon>
        <taxon>Panpulmonata</taxon>
        <taxon>Eupulmonata</taxon>
        <taxon>Stylommatophora</taxon>
        <taxon>Helicina</taxon>
        <taxon>Helicoidea</taxon>
        <taxon>Geomitridae</taxon>
        <taxon>Candidula</taxon>
    </lineage>
</organism>
<dbReference type="Gene3D" id="3.10.20.90">
    <property type="entry name" value="Phosphatidylinositol 3-kinase Catalytic Subunit, Chain A, domain 1"/>
    <property type="match status" value="1"/>
</dbReference>
<dbReference type="SUPFAM" id="SSF54236">
    <property type="entry name" value="Ubiquitin-like"/>
    <property type="match status" value="1"/>
</dbReference>